<reference evidence="14" key="1">
    <citation type="submission" date="2019-12" db="EMBL/GenBank/DDBJ databases">
        <title>High-Quality draft genome sequences of three cyanobacteria isolated from the limestone walls of the Old Cathedral of Coimbra.</title>
        <authorList>
            <person name="Tiago I."/>
            <person name="Soares F."/>
            <person name="Portugal A."/>
        </authorList>
    </citation>
    <scope>NUCLEOTIDE SEQUENCE [LARGE SCALE GENOMIC DNA]</scope>
    <source>
        <strain evidence="14">C</strain>
    </source>
</reference>
<evidence type="ECO:0000256" key="12">
    <source>
        <dbReference type="RuleBase" id="RU003784"/>
    </source>
</evidence>
<sequence>MDPDILTPIKLTCPGLIVVGGPTATGKSALALALAQGLGCPILSADSRQVYCGFDIGTAKPTVAEQAQAPHYLIDLCSPRDILTLAEYQAQAQGLIARFHRQGQTPILVGGTGLYIRAITEGLQIPRVPPQWELRSQLQSLGQLQSYQWLQQVDPAAAVQIHPHDQVRTLRALEVFYATGRPLSQQQGTQIPSYPILQLGLDLADSDQRLTRIRQRTDQMLAQGWLSEVQTLMSTYGEDLPLLETLGYRELKQHLQGDLSLLEARNRIILRTRQFAKRQRTWFRAIPQMQWFEATDTSLLNQVGTAIETFLATCVSYSPCS</sequence>
<evidence type="ECO:0000256" key="8">
    <source>
        <dbReference type="ARBA" id="ARBA00022842"/>
    </source>
</evidence>
<evidence type="ECO:0000256" key="3">
    <source>
        <dbReference type="ARBA" id="ARBA00005842"/>
    </source>
</evidence>
<evidence type="ECO:0000256" key="13">
    <source>
        <dbReference type="RuleBase" id="RU003785"/>
    </source>
</evidence>
<dbReference type="PANTHER" id="PTHR11088">
    <property type="entry name" value="TRNA DIMETHYLALLYLTRANSFERASE"/>
    <property type="match status" value="1"/>
</dbReference>
<evidence type="ECO:0000256" key="9">
    <source>
        <dbReference type="ARBA" id="ARBA00049563"/>
    </source>
</evidence>
<comment type="catalytic activity">
    <reaction evidence="9 10 11">
        <text>adenosine(37) in tRNA + dimethylallyl diphosphate = N(6)-dimethylallyladenosine(37) in tRNA + diphosphate</text>
        <dbReference type="Rhea" id="RHEA:26482"/>
        <dbReference type="Rhea" id="RHEA-COMP:10162"/>
        <dbReference type="Rhea" id="RHEA-COMP:10375"/>
        <dbReference type="ChEBI" id="CHEBI:33019"/>
        <dbReference type="ChEBI" id="CHEBI:57623"/>
        <dbReference type="ChEBI" id="CHEBI:74411"/>
        <dbReference type="ChEBI" id="CHEBI:74415"/>
        <dbReference type="EC" id="2.5.1.75"/>
    </reaction>
</comment>
<dbReference type="PANTHER" id="PTHR11088:SF60">
    <property type="entry name" value="TRNA DIMETHYLALLYLTRANSFERASE"/>
    <property type="match status" value="1"/>
</dbReference>
<dbReference type="InterPro" id="IPR027417">
    <property type="entry name" value="P-loop_NTPase"/>
</dbReference>
<evidence type="ECO:0000256" key="5">
    <source>
        <dbReference type="ARBA" id="ARBA00022694"/>
    </source>
</evidence>
<dbReference type="Gene3D" id="1.10.20.140">
    <property type="match status" value="1"/>
</dbReference>
<evidence type="ECO:0000256" key="11">
    <source>
        <dbReference type="RuleBase" id="RU003783"/>
    </source>
</evidence>
<comment type="subunit">
    <text evidence="10">Monomer.</text>
</comment>
<dbReference type="Gene3D" id="3.40.50.300">
    <property type="entry name" value="P-loop containing nucleotide triphosphate hydrolases"/>
    <property type="match status" value="1"/>
</dbReference>
<dbReference type="Proteomes" id="UP000607397">
    <property type="component" value="Unassembled WGS sequence"/>
</dbReference>
<feature type="region of interest" description="Interaction with substrate tRNA" evidence="10">
    <location>
        <begin position="46"/>
        <end position="49"/>
    </location>
</feature>
<gene>
    <name evidence="10 14" type="primary">miaA</name>
    <name evidence="14" type="ORF">GS597_07575</name>
</gene>
<keyword evidence="8 10" id="KW-0460">Magnesium</keyword>
<dbReference type="RefSeq" id="WP_161824851.1">
    <property type="nucleotide sequence ID" value="NZ_WVIC01000012.1"/>
</dbReference>
<keyword evidence="5 10" id="KW-0819">tRNA processing</keyword>
<dbReference type="EMBL" id="WVIC01000012">
    <property type="protein sequence ID" value="NCJ06371.1"/>
    <property type="molecule type" value="Genomic_DNA"/>
</dbReference>
<keyword evidence="4 10" id="KW-0808">Transferase</keyword>
<comment type="similarity">
    <text evidence="3 10 13">Belongs to the IPP transferase family.</text>
</comment>
<keyword evidence="15" id="KW-1185">Reference proteome</keyword>
<keyword evidence="6 10" id="KW-0547">Nucleotide-binding</keyword>
<comment type="function">
    <text evidence="2 10 12">Catalyzes the transfer of a dimethylallyl group onto the adenine at position 37 in tRNAs that read codons beginning with uridine, leading to the formation of N6-(dimethylallyl)adenosine (i(6)A).</text>
</comment>
<dbReference type="InterPro" id="IPR018022">
    <property type="entry name" value="IPT"/>
</dbReference>
<evidence type="ECO:0000313" key="14">
    <source>
        <dbReference type="EMBL" id="NCJ06371.1"/>
    </source>
</evidence>
<evidence type="ECO:0000256" key="7">
    <source>
        <dbReference type="ARBA" id="ARBA00022840"/>
    </source>
</evidence>
<dbReference type="Pfam" id="PF01715">
    <property type="entry name" value="IPPT"/>
    <property type="match status" value="1"/>
</dbReference>
<dbReference type="NCBIfam" id="TIGR00174">
    <property type="entry name" value="miaA"/>
    <property type="match status" value="1"/>
</dbReference>
<evidence type="ECO:0000313" key="15">
    <source>
        <dbReference type="Proteomes" id="UP000607397"/>
    </source>
</evidence>
<feature type="binding site" evidence="10">
    <location>
        <begin position="21"/>
        <end position="28"/>
    </location>
    <ligand>
        <name>ATP</name>
        <dbReference type="ChEBI" id="CHEBI:30616"/>
    </ligand>
</feature>
<proteinExistence type="inferred from homology"/>
<comment type="caution">
    <text evidence="14">The sequence shown here is derived from an EMBL/GenBank/DDBJ whole genome shotgun (WGS) entry which is preliminary data.</text>
</comment>
<comment type="cofactor">
    <cofactor evidence="1 10">
        <name>Mg(2+)</name>
        <dbReference type="ChEBI" id="CHEBI:18420"/>
    </cofactor>
</comment>
<evidence type="ECO:0000256" key="1">
    <source>
        <dbReference type="ARBA" id="ARBA00001946"/>
    </source>
</evidence>
<feature type="binding site" evidence="10">
    <location>
        <begin position="23"/>
        <end position="28"/>
    </location>
    <ligand>
        <name>substrate</name>
    </ligand>
</feature>
<dbReference type="GO" id="GO:0006400">
    <property type="term" value="P:tRNA modification"/>
    <property type="evidence" value="ECO:0007669"/>
    <property type="project" value="TreeGrafter"/>
</dbReference>
<dbReference type="GO" id="GO:0052381">
    <property type="term" value="F:tRNA dimethylallyltransferase activity"/>
    <property type="evidence" value="ECO:0007669"/>
    <property type="project" value="UniProtKB-UniRule"/>
</dbReference>
<evidence type="ECO:0000256" key="6">
    <source>
        <dbReference type="ARBA" id="ARBA00022741"/>
    </source>
</evidence>
<feature type="site" description="Interaction with substrate tRNA" evidence="10">
    <location>
        <position position="135"/>
    </location>
</feature>
<evidence type="ECO:0000256" key="2">
    <source>
        <dbReference type="ARBA" id="ARBA00003213"/>
    </source>
</evidence>
<evidence type="ECO:0000256" key="4">
    <source>
        <dbReference type="ARBA" id="ARBA00022679"/>
    </source>
</evidence>
<dbReference type="AlphaFoldDB" id="A0A8K1ZYK5"/>
<dbReference type="GO" id="GO:0005524">
    <property type="term" value="F:ATP binding"/>
    <property type="evidence" value="ECO:0007669"/>
    <property type="project" value="UniProtKB-UniRule"/>
</dbReference>
<organism evidence="14 15">
    <name type="scientific">Petrachloros mirabilis ULC683</name>
    <dbReference type="NCBI Taxonomy" id="2781853"/>
    <lineage>
        <taxon>Bacteria</taxon>
        <taxon>Bacillati</taxon>
        <taxon>Cyanobacteriota</taxon>
        <taxon>Cyanophyceae</taxon>
        <taxon>Synechococcales</taxon>
        <taxon>Petrachlorosaceae</taxon>
        <taxon>Petrachloros</taxon>
        <taxon>Petrachloros mirabilis</taxon>
    </lineage>
</organism>
<protein>
    <recommendedName>
        <fullName evidence="10">tRNA dimethylallyltransferase</fullName>
        <ecNumber evidence="10">2.5.1.75</ecNumber>
    </recommendedName>
    <alternativeName>
        <fullName evidence="10">Dimethylallyl diphosphate:tRNA dimethylallyltransferase</fullName>
        <shortName evidence="10">DMAPP:tRNA dimethylallyltransferase</shortName>
        <shortName evidence="10">DMATase</shortName>
    </alternativeName>
    <alternativeName>
        <fullName evidence="10">Isopentenyl-diphosphate:tRNA isopentenyltransferase</fullName>
        <shortName evidence="10">IPP transferase</shortName>
        <shortName evidence="10">IPPT</shortName>
        <shortName evidence="10">IPTase</shortName>
    </alternativeName>
</protein>
<dbReference type="SUPFAM" id="SSF52540">
    <property type="entry name" value="P-loop containing nucleoside triphosphate hydrolases"/>
    <property type="match status" value="1"/>
</dbReference>
<comment type="caution">
    <text evidence="10">Lacks conserved residue(s) required for the propagation of feature annotation.</text>
</comment>
<dbReference type="HAMAP" id="MF_00185">
    <property type="entry name" value="IPP_trans"/>
    <property type="match status" value="1"/>
</dbReference>
<evidence type="ECO:0000256" key="10">
    <source>
        <dbReference type="HAMAP-Rule" id="MF_00185"/>
    </source>
</evidence>
<dbReference type="EC" id="2.5.1.75" evidence="10"/>
<name>A0A8K1ZYK5_9CYAN</name>
<keyword evidence="7 10" id="KW-0067">ATP-binding</keyword>
<dbReference type="InterPro" id="IPR039657">
    <property type="entry name" value="Dimethylallyltransferase"/>
</dbReference>
<accession>A0A8K1ZYK5</accession>
<feature type="site" description="Interaction with substrate tRNA" evidence="10">
    <location>
        <position position="112"/>
    </location>
</feature>